<evidence type="ECO:0000313" key="3">
    <source>
        <dbReference type="EMBL" id="CAH2052437.1"/>
    </source>
</evidence>
<gene>
    <name evidence="3" type="ORF">TAV2_LOCUS8817</name>
</gene>
<feature type="transmembrane region" description="Helical" evidence="2">
    <location>
        <begin position="186"/>
        <end position="204"/>
    </location>
</feature>
<evidence type="ECO:0000256" key="2">
    <source>
        <dbReference type="SAM" id="Phobius"/>
    </source>
</evidence>
<keyword evidence="2" id="KW-0812">Transmembrane</keyword>
<comment type="similarity">
    <text evidence="1">Belongs to the REF/SRPP family.</text>
</comment>
<dbReference type="InterPro" id="IPR045206">
    <property type="entry name" value="Maestro_heat-like_prot"/>
</dbReference>
<dbReference type="Proteomes" id="UP000836841">
    <property type="component" value="Chromosome 3"/>
</dbReference>
<evidence type="ECO:0000313" key="4">
    <source>
        <dbReference type="Proteomes" id="UP000836841"/>
    </source>
</evidence>
<accession>A0AAU9RVS8</accession>
<dbReference type="PANTHER" id="PTHR23120">
    <property type="entry name" value="MAESTRO-RELATED HEAT DOMAIN-CONTAINING"/>
    <property type="match status" value="1"/>
</dbReference>
<dbReference type="GO" id="GO:0005737">
    <property type="term" value="C:cytoplasm"/>
    <property type="evidence" value="ECO:0007669"/>
    <property type="project" value="TreeGrafter"/>
</dbReference>
<dbReference type="InterPro" id="IPR008802">
    <property type="entry name" value="REF"/>
</dbReference>
<keyword evidence="2" id="KW-1133">Transmembrane helix</keyword>
<reference evidence="3 4" key="1">
    <citation type="submission" date="2022-03" db="EMBL/GenBank/DDBJ databases">
        <authorList>
            <person name="Nunn A."/>
            <person name="Chopra R."/>
            <person name="Nunn A."/>
            <person name="Contreras Garrido A."/>
        </authorList>
    </citation>
    <scope>NUCLEOTIDE SEQUENCE [LARGE SCALE GENOMIC DNA]</scope>
</reference>
<evidence type="ECO:0000256" key="1">
    <source>
        <dbReference type="ARBA" id="ARBA00009737"/>
    </source>
</evidence>
<dbReference type="PANTHER" id="PTHR23120:SF0">
    <property type="entry name" value="MAESTRO HEAT-LIKE REPEAT FAMILY MEMBER 1"/>
    <property type="match status" value="1"/>
</dbReference>
<dbReference type="AlphaFoldDB" id="A0AAU9RVS8"/>
<dbReference type="Pfam" id="PF05755">
    <property type="entry name" value="REF"/>
    <property type="match status" value="1"/>
</dbReference>
<protein>
    <submittedName>
        <fullName evidence="3">Uncharacterized protein</fullName>
    </submittedName>
</protein>
<organism evidence="3 4">
    <name type="scientific">Thlaspi arvense</name>
    <name type="common">Field penny-cress</name>
    <dbReference type="NCBI Taxonomy" id="13288"/>
    <lineage>
        <taxon>Eukaryota</taxon>
        <taxon>Viridiplantae</taxon>
        <taxon>Streptophyta</taxon>
        <taxon>Embryophyta</taxon>
        <taxon>Tracheophyta</taxon>
        <taxon>Spermatophyta</taxon>
        <taxon>Magnoliopsida</taxon>
        <taxon>eudicotyledons</taxon>
        <taxon>Gunneridae</taxon>
        <taxon>Pentapetalae</taxon>
        <taxon>rosids</taxon>
        <taxon>malvids</taxon>
        <taxon>Brassicales</taxon>
        <taxon>Brassicaceae</taxon>
        <taxon>Thlaspideae</taxon>
        <taxon>Thlaspi</taxon>
    </lineage>
</organism>
<proteinExistence type="inferred from homology"/>
<name>A0AAU9RVS8_THLAR</name>
<keyword evidence="4" id="KW-1185">Reference proteome</keyword>
<keyword evidence="2" id="KW-0472">Membrane</keyword>
<sequence length="209" mass="23663">MVQTEPNQPNDQGREREVEVLGICASCCCFEVLKFVEAAVVEAVLRFALIYAKAKNKSGPLKAGLESVEGDVKIVAYNEVQRCFLTVGLVYPENLFTFLLSRLFEVWHPQRPLLVDVARSLLEEQSLSVRKALSELIVVMASHCYLVGPSGELFVEYLVRHAAVEEIDNLKYILWPFLLKMIIPRVYTGAIAILLFLTLSNFLFKQMHI</sequence>
<dbReference type="EMBL" id="OU466859">
    <property type="protein sequence ID" value="CAH2052437.1"/>
    <property type="molecule type" value="Genomic_DNA"/>
</dbReference>